<feature type="transmembrane region" description="Helical" evidence="1">
    <location>
        <begin position="28"/>
        <end position="51"/>
    </location>
</feature>
<organism evidence="3 4">
    <name type="scientific">Fundidesulfovibrio magnetotacticus</name>
    <dbReference type="NCBI Taxonomy" id="2730080"/>
    <lineage>
        <taxon>Bacteria</taxon>
        <taxon>Pseudomonadati</taxon>
        <taxon>Thermodesulfobacteriota</taxon>
        <taxon>Desulfovibrionia</taxon>
        <taxon>Desulfovibrionales</taxon>
        <taxon>Desulfovibrionaceae</taxon>
        <taxon>Fundidesulfovibrio</taxon>
    </lineage>
</organism>
<dbReference type="InterPro" id="IPR058581">
    <property type="entry name" value="TM_HPP"/>
</dbReference>
<keyword evidence="1" id="KW-0812">Transmembrane</keyword>
<evidence type="ECO:0000313" key="4">
    <source>
        <dbReference type="Proteomes" id="UP000494245"/>
    </source>
</evidence>
<reference evidence="3 4" key="2">
    <citation type="submission" date="2020-05" db="EMBL/GenBank/DDBJ databases">
        <title>Draft genome sequence of Desulfovibrio sp. strainFSS-1.</title>
        <authorList>
            <person name="Shimoshige H."/>
            <person name="Kobayashi H."/>
            <person name="Maekawa T."/>
        </authorList>
    </citation>
    <scope>NUCLEOTIDE SEQUENCE [LARGE SCALE GENOMIC DNA]</scope>
    <source>
        <strain evidence="3 4">SIID29052-01</strain>
    </source>
</reference>
<dbReference type="InterPro" id="IPR007065">
    <property type="entry name" value="HPP"/>
</dbReference>
<evidence type="ECO:0000313" key="3">
    <source>
        <dbReference type="EMBL" id="GFK96038.1"/>
    </source>
</evidence>
<accession>A0A6V8M0Q6</accession>
<dbReference type="Pfam" id="PF04982">
    <property type="entry name" value="TM_HPP"/>
    <property type="match status" value="1"/>
</dbReference>
<keyword evidence="1" id="KW-0472">Membrane</keyword>
<name>A0A6V8M0Q6_9BACT</name>
<keyword evidence="1" id="KW-1133">Transmembrane helix</keyword>
<keyword evidence="4" id="KW-1185">Reference proteome</keyword>
<dbReference type="AlphaFoldDB" id="A0A6V8M0Q6"/>
<dbReference type="PANTHER" id="PTHR33741">
    <property type="entry name" value="TRANSMEMBRANE PROTEIN DDB_G0269096-RELATED"/>
    <property type="match status" value="1"/>
</dbReference>
<dbReference type="PANTHER" id="PTHR33741:SF5">
    <property type="entry name" value="TRANSMEMBRANE PROTEIN DDB_G0269096-RELATED"/>
    <property type="match status" value="1"/>
</dbReference>
<dbReference type="Proteomes" id="UP000494245">
    <property type="component" value="Unassembled WGS sequence"/>
</dbReference>
<comment type="caution">
    <text evidence="3">The sequence shown here is derived from an EMBL/GenBank/DDBJ whole genome shotgun (WGS) entry which is preliminary data.</text>
</comment>
<protein>
    <recommendedName>
        <fullName evidence="2">HPP transmembrane region domain-containing protein</fullName>
    </recommendedName>
</protein>
<gene>
    <name evidence="3" type="ORF">NNJEOMEG_03912</name>
</gene>
<evidence type="ECO:0000256" key="1">
    <source>
        <dbReference type="SAM" id="Phobius"/>
    </source>
</evidence>
<evidence type="ECO:0000259" key="2">
    <source>
        <dbReference type="Pfam" id="PF04982"/>
    </source>
</evidence>
<feature type="domain" description="HPP transmembrane region" evidence="2">
    <location>
        <begin position="1"/>
        <end position="61"/>
    </location>
</feature>
<dbReference type="EMBL" id="BLTE01000030">
    <property type="protein sequence ID" value="GFK96038.1"/>
    <property type="molecule type" value="Genomic_DNA"/>
</dbReference>
<sequence length="64" mass="6693">MHATGTLHPPGGATALIAVSGGQNIFDLGYLFVLFPVLSGVLVILAAALVANNLAPGRRYPEYW</sequence>
<proteinExistence type="predicted"/>
<reference evidence="3 4" key="1">
    <citation type="submission" date="2020-04" db="EMBL/GenBank/DDBJ databases">
        <authorList>
            <consortium name="Desulfovibrio sp. FSS-1 genome sequencing consortium"/>
            <person name="Shimoshige H."/>
            <person name="Kobayashi H."/>
            <person name="Maekawa T."/>
        </authorList>
    </citation>
    <scope>NUCLEOTIDE SEQUENCE [LARGE SCALE GENOMIC DNA]</scope>
    <source>
        <strain evidence="3 4">SIID29052-01</strain>
    </source>
</reference>